<feature type="domain" description="D-isomer specific 2-hydroxyacid dehydrogenase NAD-binding" evidence="4">
    <location>
        <begin position="1"/>
        <end position="59"/>
    </location>
</feature>
<reference evidence="5 6" key="1">
    <citation type="submission" date="2021-03" db="EMBL/GenBank/DDBJ databases">
        <authorList>
            <person name="Gilmore M.S."/>
            <person name="Schwartzman J."/>
            <person name="Van Tyne D."/>
            <person name="Martin M."/>
            <person name="Earl A.M."/>
            <person name="Manson A.L."/>
            <person name="Straub T."/>
            <person name="Salamzade R."/>
            <person name="Saavedra J."/>
            <person name="Lebreton F."/>
            <person name="Prichula J."/>
            <person name="Schaufler K."/>
            <person name="Gaca A."/>
            <person name="Sgardioli B."/>
            <person name="Wagenaar J."/>
            <person name="Strong T."/>
        </authorList>
    </citation>
    <scope>NUCLEOTIDE SEQUENCE [LARGE SCALE GENOMIC DNA]</scope>
    <source>
        <strain evidence="5 6">DIV2402</strain>
    </source>
</reference>
<keyword evidence="3" id="KW-0520">NAD</keyword>
<dbReference type="Gene3D" id="3.40.50.720">
    <property type="entry name" value="NAD(P)-binding Rossmann-like Domain"/>
    <property type="match status" value="2"/>
</dbReference>
<dbReference type="Pfam" id="PF02826">
    <property type="entry name" value="2-Hacid_dh_C"/>
    <property type="match status" value="1"/>
</dbReference>
<dbReference type="InterPro" id="IPR050418">
    <property type="entry name" value="D-iso_2-hydroxyacid_DH_PdxB"/>
</dbReference>
<evidence type="ECO:0000256" key="1">
    <source>
        <dbReference type="ARBA" id="ARBA00005854"/>
    </source>
</evidence>
<keyword evidence="2" id="KW-0560">Oxidoreductase</keyword>
<comment type="similarity">
    <text evidence="1">Belongs to the D-isomer specific 2-hydroxyacid dehydrogenase family.</text>
</comment>
<sequence>MKNGVLLLNSARSLLIVEEDLKDALESGKISVATLDVVSTEPICADNPLLKTPNTILIPRMVRSTKEAKENLMNTVYTRLF</sequence>
<dbReference type="EMBL" id="CP147251">
    <property type="protein sequence ID" value="WYJ77399.1"/>
    <property type="molecule type" value="Genomic_DNA"/>
</dbReference>
<evidence type="ECO:0000256" key="2">
    <source>
        <dbReference type="ARBA" id="ARBA00023002"/>
    </source>
</evidence>
<protein>
    <submittedName>
        <fullName evidence="5">Glycerate dehydrogenase</fullName>
    </submittedName>
</protein>
<proteinExistence type="inferred from homology"/>
<keyword evidence="6" id="KW-1185">Reference proteome</keyword>
<name>A0ABZ2SNN4_9ENTE</name>
<evidence type="ECO:0000259" key="4">
    <source>
        <dbReference type="Pfam" id="PF02826"/>
    </source>
</evidence>
<gene>
    <name evidence="5" type="ORF">DOK78_002037</name>
</gene>
<evidence type="ECO:0000313" key="6">
    <source>
        <dbReference type="Proteomes" id="UP000664701"/>
    </source>
</evidence>
<accession>A0ABZ2SNN4</accession>
<organism evidence="5 6">
    <name type="scientific">Candidatus Enterococcus lowellii</name>
    <dbReference type="NCBI Taxonomy" id="2230877"/>
    <lineage>
        <taxon>Bacteria</taxon>
        <taxon>Bacillati</taxon>
        <taxon>Bacillota</taxon>
        <taxon>Bacilli</taxon>
        <taxon>Lactobacillales</taxon>
        <taxon>Enterococcaceae</taxon>
        <taxon>Enterococcus</taxon>
    </lineage>
</organism>
<dbReference type="PANTHER" id="PTHR43761">
    <property type="entry name" value="D-ISOMER SPECIFIC 2-HYDROXYACID DEHYDROGENASE FAMILY PROTEIN (AFU_ORTHOLOGUE AFUA_1G13630)"/>
    <property type="match status" value="1"/>
</dbReference>
<reference evidence="5 6" key="2">
    <citation type="submission" date="2024-03" db="EMBL/GenBank/DDBJ databases">
        <title>The Genome Sequence of Enterococcus sp. DIV2402.</title>
        <authorList>
            <consortium name="The Broad Institute Genomics Platform"/>
            <consortium name="The Broad Institute Microbial Omics Core"/>
            <consortium name="The Broad Institute Genomic Center for Infectious Diseases"/>
            <person name="Earl A."/>
            <person name="Manson A."/>
            <person name="Gilmore M."/>
            <person name="Schwartman J."/>
            <person name="Shea T."/>
            <person name="Abouelleil A."/>
            <person name="Cao P."/>
            <person name="Chapman S."/>
            <person name="Cusick C."/>
            <person name="Young S."/>
            <person name="Neafsey D."/>
            <person name="Nusbaum C."/>
            <person name="Birren B."/>
        </authorList>
    </citation>
    <scope>NUCLEOTIDE SEQUENCE [LARGE SCALE GENOMIC DNA]</scope>
    <source>
        <strain evidence="5 6">DIV2402</strain>
    </source>
</reference>
<dbReference type="Proteomes" id="UP000664701">
    <property type="component" value="Chromosome"/>
</dbReference>
<evidence type="ECO:0000256" key="3">
    <source>
        <dbReference type="ARBA" id="ARBA00023027"/>
    </source>
</evidence>
<dbReference type="PANTHER" id="PTHR43761:SF1">
    <property type="entry name" value="D-ISOMER SPECIFIC 2-HYDROXYACID DEHYDROGENASE CATALYTIC DOMAIN-CONTAINING PROTEIN-RELATED"/>
    <property type="match status" value="1"/>
</dbReference>
<dbReference type="InterPro" id="IPR036291">
    <property type="entry name" value="NAD(P)-bd_dom_sf"/>
</dbReference>
<dbReference type="SUPFAM" id="SSF51735">
    <property type="entry name" value="NAD(P)-binding Rossmann-fold domains"/>
    <property type="match status" value="1"/>
</dbReference>
<evidence type="ECO:0000313" key="5">
    <source>
        <dbReference type="EMBL" id="WYJ77399.1"/>
    </source>
</evidence>
<dbReference type="InterPro" id="IPR006140">
    <property type="entry name" value="D-isomer_DH_NAD-bd"/>
</dbReference>